<name>E0SRV1_IGNAA</name>
<dbReference type="AlphaFoldDB" id="E0SRV1"/>
<dbReference type="BioCyc" id="IAGG583356:GHAH-1672-MONOMER"/>
<proteinExistence type="predicted"/>
<dbReference type="HOGENOM" id="CLU_755680_0_0_2"/>
<keyword evidence="1" id="KW-0472">Membrane</keyword>
<organism evidence="2 3">
    <name type="scientific">Ignisphaera aggregans (strain DSM 17230 / JCM 13409 / AQ1.S1)</name>
    <dbReference type="NCBI Taxonomy" id="583356"/>
    <lineage>
        <taxon>Archaea</taxon>
        <taxon>Thermoproteota</taxon>
        <taxon>Thermoprotei</taxon>
        <taxon>Desulfurococcales</taxon>
        <taxon>Desulfurococcaceae</taxon>
        <taxon>Ignisphaera</taxon>
    </lineage>
</organism>
<dbReference type="KEGG" id="iag:Igag_1685"/>
<dbReference type="Proteomes" id="UP000001304">
    <property type="component" value="Chromosome"/>
</dbReference>
<evidence type="ECO:0000256" key="1">
    <source>
        <dbReference type="SAM" id="Phobius"/>
    </source>
</evidence>
<dbReference type="SUPFAM" id="SSF50969">
    <property type="entry name" value="YVTN repeat-like/Quinoprotein amine dehydrogenase"/>
    <property type="match status" value="1"/>
</dbReference>
<evidence type="ECO:0000313" key="2">
    <source>
        <dbReference type="EMBL" id="ADM28482.1"/>
    </source>
</evidence>
<sequence>MLGKIYIRLYRMFFLGVLNMVSIIWSVSSNPSRYRDGVSGICLLGDNIYVVGFSEPVSLGVQRYRVESRRKSDGSIINSWISDESYRYGSLYSCIAMGSRIYVAGASIGFWDLYEFSPELGLIDHRRFEESFIPFSMASNGRDIYIAGTYIGEVYEARVIRISTPGLEISAIYRSLSKPSSFYGVVYSESSKRVVVGGYDSADGFQKWRIEFLSPELEVERVIRPDVRGCITGVSVGIDGDIYVVGRMGVMRLSGGGRIIAENRRIGGIEIYTPKTLGTSLGDNIAVIDHNTIHILDRNNLETRETIRIARGLEIIAFPYNSPVYDGTYLYVAGTESSSPENWNWIIMAIDPRPRRIPIRMPRIRI</sequence>
<dbReference type="EMBL" id="CP002098">
    <property type="protein sequence ID" value="ADM28482.1"/>
    <property type="molecule type" value="Genomic_DNA"/>
</dbReference>
<evidence type="ECO:0000313" key="3">
    <source>
        <dbReference type="Proteomes" id="UP000001304"/>
    </source>
</evidence>
<keyword evidence="1" id="KW-0812">Transmembrane</keyword>
<dbReference type="InterPro" id="IPR015915">
    <property type="entry name" value="Kelch-typ_b-propeller"/>
</dbReference>
<gene>
    <name evidence="2" type="ordered locus">Igag_1685</name>
</gene>
<dbReference type="Gene3D" id="2.120.10.80">
    <property type="entry name" value="Kelch-type beta propeller"/>
    <property type="match status" value="1"/>
</dbReference>
<protein>
    <submittedName>
        <fullName evidence="2">Uncharacterized protein</fullName>
    </submittedName>
</protein>
<reference evidence="2 3" key="1">
    <citation type="journal article" date="2010" name="Stand. Genomic Sci.">
        <title>Complete genome sequence of Ignisphaera aggregans type strain (AQ1.S1).</title>
        <authorList>
            <person name="Goker M."/>
            <person name="Held B."/>
            <person name="Lapidus A."/>
            <person name="Nolan M."/>
            <person name="Spring S."/>
            <person name="Yasawong M."/>
            <person name="Lucas S."/>
            <person name="Glavina Del Rio T."/>
            <person name="Tice H."/>
            <person name="Cheng J.F."/>
            <person name="Goodwin L."/>
            <person name="Tapia R."/>
            <person name="Pitluck S."/>
            <person name="Liolios K."/>
            <person name="Ivanova N."/>
            <person name="Mavromatis K."/>
            <person name="Mikhailova N."/>
            <person name="Pati A."/>
            <person name="Chen A."/>
            <person name="Palaniappan K."/>
            <person name="Brambilla E."/>
            <person name="Land M."/>
            <person name="Hauser L."/>
            <person name="Chang Y.J."/>
            <person name="Jeffries C.D."/>
            <person name="Brettin T."/>
            <person name="Detter J.C."/>
            <person name="Han C."/>
            <person name="Rohde M."/>
            <person name="Sikorski J."/>
            <person name="Woyke T."/>
            <person name="Bristow J."/>
            <person name="Eisen J.A."/>
            <person name="Markowitz V."/>
            <person name="Hugenholtz P."/>
            <person name="Kyrpides N.C."/>
            <person name="Klenk H.P."/>
        </authorList>
    </citation>
    <scope>NUCLEOTIDE SEQUENCE [LARGE SCALE GENOMIC DNA]</scope>
    <source>
        <strain evidence="3">DSM 17230 / JCM 13409 / AQ1.S1</strain>
    </source>
</reference>
<accession>E0SRV1</accession>
<keyword evidence="1" id="KW-1133">Transmembrane helix</keyword>
<feature type="transmembrane region" description="Helical" evidence="1">
    <location>
        <begin position="12"/>
        <end position="28"/>
    </location>
</feature>
<dbReference type="InterPro" id="IPR011044">
    <property type="entry name" value="Quino_amine_DH_bsu"/>
</dbReference>
<keyword evidence="3" id="KW-1185">Reference proteome</keyword>